<organism evidence="2 3">
    <name type="scientific">Fretibacterium fastidiosum</name>
    <dbReference type="NCBI Taxonomy" id="651822"/>
    <lineage>
        <taxon>Bacteria</taxon>
        <taxon>Thermotogati</taxon>
        <taxon>Synergistota</taxon>
        <taxon>Synergistia</taxon>
        <taxon>Synergistales</taxon>
        <taxon>Aminobacteriaceae</taxon>
        <taxon>Fretibacterium</taxon>
    </lineage>
</organism>
<accession>A0AB94IXV6</accession>
<reference evidence="2 3" key="2">
    <citation type="submission" date="2010-03" db="EMBL/GenBank/DDBJ databases">
        <authorList>
            <person name="Pajon A."/>
        </authorList>
    </citation>
    <scope>NUCLEOTIDE SEQUENCE [LARGE SCALE GENOMIC DNA]</scope>
    <source>
        <strain evidence="2 3">SGP1</strain>
    </source>
</reference>
<dbReference type="KEGG" id="sbr:SY1_15840"/>
<dbReference type="AlphaFoldDB" id="A0AB94IXV6"/>
<evidence type="ECO:0000313" key="2">
    <source>
        <dbReference type="EMBL" id="CBL28571.1"/>
    </source>
</evidence>
<sequence length="144" mass="15754">MGMCRCPAPKTMSGIDLDTLKTLKLDELREARIREIETGRAEIETRVGKVLFWTARDAAADLGFYVQEIALAMASGQQPQSIVRKWKTAGGVMDLPGDVAIHIGKSLADWNQVRFDREAALAAKVAAAKTPEAVQAITWNTEVN</sequence>
<evidence type="ECO:0000259" key="1">
    <source>
        <dbReference type="Pfam" id="PF14301"/>
    </source>
</evidence>
<dbReference type="EMBL" id="FP929056">
    <property type="protein sequence ID" value="CBL28571.1"/>
    <property type="molecule type" value="Genomic_DNA"/>
</dbReference>
<proteinExistence type="predicted"/>
<protein>
    <recommendedName>
        <fullName evidence="1">DUF4376 domain-containing protein</fullName>
    </recommendedName>
</protein>
<dbReference type="Proteomes" id="UP000008957">
    <property type="component" value="Chromosome"/>
</dbReference>
<name>A0AB94IXV6_9BACT</name>
<gene>
    <name evidence="2" type="ORF">SY1_15840</name>
</gene>
<keyword evidence="3" id="KW-1185">Reference proteome</keyword>
<evidence type="ECO:0000313" key="3">
    <source>
        <dbReference type="Proteomes" id="UP000008957"/>
    </source>
</evidence>
<dbReference type="Pfam" id="PF14301">
    <property type="entry name" value="DUF4376"/>
    <property type="match status" value="1"/>
</dbReference>
<reference evidence="3" key="1">
    <citation type="submission" date="2010-03" db="EMBL/GenBank/DDBJ databases">
        <title>The genome sequence of Synergistetes sp. SGP1.</title>
        <authorList>
            <consortium name="metaHIT consortium -- http://www.metahit.eu/"/>
            <person name="Pajon A."/>
            <person name="Turner K."/>
            <person name="Parkhill J."/>
            <person name="Wade W."/>
            <person name="Vartoukian S."/>
        </authorList>
    </citation>
    <scope>NUCLEOTIDE SEQUENCE [LARGE SCALE GENOMIC DNA]</scope>
    <source>
        <strain evidence="3">SGP1</strain>
    </source>
</reference>
<dbReference type="RefSeq" id="WP_015556718.1">
    <property type="nucleotide sequence ID" value="NZ_OZ209244.1"/>
</dbReference>
<dbReference type="InterPro" id="IPR025484">
    <property type="entry name" value="DUF4376"/>
</dbReference>
<feature type="domain" description="DUF4376" evidence="1">
    <location>
        <begin position="21"/>
        <end position="137"/>
    </location>
</feature>